<evidence type="ECO:0000256" key="2">
    <source>
        <dbReference type="ARBA" id="ARBA00022692"/>
    </source>
</evidence>
<dbReference type="OrthoDB" id="16692at2759"/>
<dbReference type="PANTHER" id="PTHR12305">
    <property type="entry name" value="PHOSPHATASE WITH HOMOLOGY TO TENSIN"/>
    <property type="match status" value="1"/>
</dbReference>
<evidence type="ECO:0000256" key="1">
    <source>
        <dbReference type="ARBA" id="ARBA00004141"/>
    </source>
</evidence>
<protein>
    <recommendedName>
        <fullName evidence="12">Phosphatidylinositol-3,4,5-trisphosphate 3-phosphatase</fullName>
    </recommendedName>
</protein>
<evidence type="ECO:0000313" key="11">
    <source>
        <dbReference type="Proteomes" id="UP000594262"/>
    </source>
</evidence>
<feature type="transmembrane region" description="Helical" evidence="6">
    <location>
        <begin position="133"/>
        <end position="155"/>
    </location>
</feature>
<evidence type="ECO:0000313" key="10">
    <source>
        <dbReference type="EnsemblMetazoa" id="CLYHEMP010499.1"/>
    </source>
</evidence>
<dbReference type="InterPro" id="IPR035892">
    <property type="entry name" value="C2_domain_sf"/>
</dbReference>
<evidence type="ECO:0000256" key="5">
    <source>
        <dbReference type="ARBA" id="ARBA00023136"/>
    </source>
</evidence>
<keyword evidence="3" id="KW-0378">Hydrolase</keyword>
<dbReference type="PROSITE" id="PS51182">
    <property type="entry name" value="C2_TENSIN"/>
    <property type="match status" value="1"/>
</dbReference>
<evidence type="ECO:0000259" key="9">
    <source>
        <dbReference type="PROSITE" id="PS51182"/>
    </source>
</evidence>
<dbReference type="PROSITE" id="PS00383">
    <property type="entry name" value="TYR_PHOSPHATASE_1"/>
    <property type="match status" value="1"/>
</dbReference>
<feature type="domain" description="Phosphatase tensin-type" evidence="8">
    <location>
        <begin position="232"/>
        <end position="408"/>
    </location>
</feature>
<dbReference type="InterPro" id="IPR014020">
    <property type="entry name" value="Tensin_C2-dom"/>
</dbReference>
<dbReference type="GO" id="GO:0016020">
    <property type="term" value="C:membrane"/>
    <property type="evidence" value="ECO:0007669"/>
    <property type="project" value="UniProtKB-SubCell"/>
</dbReference>
<dbReference type="InterPro" id="IPR016130">
    <property type="entry name" value="Tyr_Pase_AS"/>
</dbReference>
<keyword evidence="4 6" id="KW-1133">Transmembrane helix</keyword>
<dbReference type="PROSITE" id="PS50056">
    <property type="entry name" value="TYR_PHOSPHATASE_2"/>
    <property type="match status" value="1"/>
</dbReference>
<dbReference type="PANTHER" id="PTHR12305:SF60">
    <property type="entry name" value="PHOSPHATIDYLINOSITOL 3,4,5-TRISPHOSPHATE 3-PHOSPHATASE TPTE2-RELATED"/>
    <property type="match status" value="1"/>
</dbReference>
<feature type="domain" description="C2 tensin-type" evidence="9">
    <location>
        <begin position="415"/>
        <end position="552"/>
    </location>
</feature>
<evidence type="ECO:0008006" key="12">
    <source>
        <dbReference type="Google" id="ProtNLM"/>
    </source>
</evidence>
<keyword evidence="5 6" id="KW-0472">Membrane</keyword>
<feature type="transmembrane region" description="Helical" evidence="6">
    <location>
        <begin position="167"/>
        <end position="188"/>
    </location>
</feature>
<sequence length="556" mass="64646">MTEERRRTLSFLKKKQRSDENLLIYEEDNWKFEDEEEEQPIPNSASFSASTGQVKVSIEEEEEGEPELFVDPTLSTSKQKAHVWDLDTKTGRIKFKIHLVVDHLAARLFSVLLVCIDIVLVIIALGTEDDSEGYSYATLAIVSYFMLELMLRIFAWGEEFFHHRLEVIDMIIVVLSFITTIVFEVITIDQHLKFGKLIIVFRLLRILMLSRICVGRKHLERSTRNLISQNKRRYVKDGFDLDLTYITDRMIAMSFPSSGKTSMYRNPISEVARFFNTKYPGHYKIYNLCSERHYETHWFNDSVERVLIDDHNVPRLSQLVQFVHSADEWMKKDEQNMLVLHCKGGKGRTGTAVAAWLLFSGQFKSADKALNYFGIRRTDEAKGNKYQGVETPSQSRYVRYLEKVIYSMNGRLPQPKQLRIKSVKITGLKTVGNGDGSDLSVEIVQNGQIIHKVVFNEPGTNFLKTKGDSLKVIFNEKDNLMVVGDTKVRFHSSNTSVPKDYDFCAFFFWFHTSFIENKRFYVERNDIGNCHKRKYWKTYTEKFSVTVKFVDPDESK</sequence>
<dbReference type="GO" id="GO:0005829">
    <property type="term" value="C:cytosol"/>
    <property type="evidence" value="ECO:0007669"/>
    <property type="project" value="TreeGrafter"/>
</dbReference>
<dbReference type="AlphaFoldDB" id="A0A7M5VFF4"/>
<dbReference type="Gene3D" id="2.60.40.1110">
    <property type="match status" value="1"/>
</dbReference>
<accession>A0A7M5VFF4</accession>
<proteinExistence type="predicted"/>
<dbReference type="GO" id="GO:0016314">
    <property type="term" value="F:phosphatidylinositol-3,4,5-trisphosphate 3-phosphatase activity"/>
    <property type="evidence" value="ECO:0007669"/>
    <property type="project" value="TreeGrafter"/>
</dbReference>
<dbReference type="InterPro" id="IPR051281">
    <property type="entry name" value="Dual-spec_lipid-protein_phosph"/>
</dbReference>
<dbReference type="InterPro" id="IPR000387">
    <property type="entry name" value="Tyr_Pase_dom"/>
</dbReference>
<dbReference type="CDD" id="cd14510">
    <property type="entry name" value="PTP_VSP_TPTE"/>
    <property type="match status" value="1"/>
</dbReference>
<dbReference type="SUPFAM" id="SSF81324">
    <property type="entry name" value="Voltage-gated potassium channels"/>
    <property type="match status" value="1"/>
</dbReference>
<evidence type="ECO:0000256" key="6">
    <source>
        <dbReference type="SAM" id="Phobius"/>
    </source>
</evidence>
<dbReference type="Gene3D" id="1.20.120.350">
    <property type="entry name" value="Voltage-gated potassium channels. Chain C"/>
    <property type="match status" value="1"/>
</dbReference>
<dbReference type="Pfam" id="PF00520">
    <property type="entry name" value="Ion_trans"/>
    <property type="match status" value="1"/>
</dbReference>
<dbReference type="InterPro" id="IPR029021">
    <property type="entry name" value="Prot-tyrosine_phosphatase-like"/>
</dbReference>
<name>A0A7M5VFF4_9CNID</name>
<feature type="transmembrane region" description="Helical" evidence="6">
    <location>
        <begin position="104"/>
        <end position="127"/>
    </location>
</feature>
<dbReference type="GO" id="GO:0005216">
    <property type="term" value="F:monoatomic ion channel activity"/>
    <property type="evidence" value="ECO:0007669"/>
    <property type="project" value="InterPro"/>
</dbReference>
<dbReference type="Pfam" id="PF10409">
    <property type="entry name" value="PTEN_C2"/>
    <property type="match status" value="1"/>
</dbReference>
<dbReference type="InterPro" id="IPR029023">
    <property type="entry name" value="Tensin_phosphatase"/>
</dbReference>
<dbReference type="InterPro" id="IPR005821">
    <property type="entry name" value="Ion_trans_dom"/>
</dbReference>
<dbReference type="SUPFAM" id="SSF49562">
    <property type="entry name" value="C2 domain (Calcium/lipid-binding domain, CaLB)"/>
    <property type="match status" value="1"/>
</dbReference>
<evidence type="ECO:0000259" key="8">
    <source>
        <dbReference type="PROSITE" id="PS51181"/>
    </source>
</evidence>
<evidence type="ECO:0000256" key="4">
    <source>
        <dbReference type="ARBA" id="ARBA00022989"/>
    </source>
</evidence>
<organism evidence="10 11">
    <name type="scientific">Clytia hemisphaerica</name>
    <dbReference type="NCBI Taxonomy" id="252671"/>
    <lineage>
        <taxon>Eukaryota</taxon>
        <taxon>Metazoa</taxon>
        <taxon>Cnidaria</taxon>
        <taxon>Hydrozoa</taxon>
        <taxon>Hydroidolina</taxon>
        <taxon>Leptothecata</taxon>
        <taxon>Obeliida</taxon>
        <taxon>Clytiidae</taxon>
        <taxon>Clytia</taxon>
    </lineage>
</organism>
<keyword evidence="2 6" id="KW-0812">Transmembrane</keyword>
<dbReference type="SMART" id="SM01326">
    <property type="entry name" value="PTEN_C2"/>
    <property type="match status" value="1"/>
</dbReference>
<dbReference type="Proteomes" id="UP000594262">
    <property type="component" value="Unplaced"/>
</dbReference>
<keyword evidence="11" id="KW-1185">Reference proteome</keyword>
<dbReference type="InterPro" id="IPR045102">
    <property type="entry name" value="PTP_VSP_TPTE"/>
</dbReference>
<dbReference type="Pfam" id="PF22785">
    <property type="entry name" value="Tc-R-P"/>
    <property type="match status" value="1"/>
</dbReference>
<dbReference type="Gene3D" id="3.90.190.10">
    <property type="entry name" value="Protein tyrosine phosphatase superfamily"/>
    <property type="match status" value="1"/>
</dbReference>
<dbReference type="EnsemblMetazoa" id="CLYHEMT010499.1">
    <property type="protein sequence ID" value="CLYHEMP010499.1"/>
    <property type="gene ID" value="CLYHEMG010499"/>
</dbReference>
<evidence type="ECO:0000259" key="7">
    <source>
        <dbReference type="PROSITE" id="PS50056"/>
    </source>
</evidence>
<dbReference type="InterPro" id="IPR027359">
    <property type="entry name" value="Volt_channel_dom_sf"/>
</dbReference>
<dbReference type="GeneID" id="136805723"/>
<comment type="subcellular location">
    <subcellularLocation>
        <location evidence="1">Membrane</location>
        <topology evidence="1">Multi-pass membrane protein</topology>
    </subcellularLocation>
</comment>
<reference evidence="10" key="1">
    <citation type="submission" date="2021-01" db="UniProtKB">
        <authorList>
            <consortium name="EnsemblMetazoa"/>
        </authorList>
    </citation>
    <scope>IDENTIFICATION</scope>
</reference>
<dbReference type="SUPFAM" id="SSF52799">
    <property type="entry name" value="(Phosphotyrosine protein) phosphatases II"/>
    <property type="match status" value="1"/>
</dbReference>
<dbReference type="RefSeq" id="XP_066918370.1">
    <property type="nucleotide sequence ID" value="XM_067062269.1"/>
</dbReference>
<evidence type="ECO:0000256" key="3">
    <source>
        <dbReference type="ARBA" id="ARBA00022801"/>
    </source>
</evidence>
<dbReference type="PROSITE" id="PS51181">
    <property type="entry name" value="PPASE_TENSIN"/>
    <property type="match status" value="1"/>
</dbReference>
<dbReference type="FunFam" id="2.60.40.1110:FF:000004">
    <property type="entry name" value="Voltage-sensor containing phosphatase"/>
    <property type="match status" value="1"/>
</dbReference>
<feature type="domain" description="Tyrosine specific protein phosphatases" evidence="7">
    <location>
        <begin position="317"/>
        <end position="377"/>
    </location>
</feature>